<dbReference type="EC" id="2.7.2.1" evidence="9"/>
<feature type="binding site" evidence="9">
    <location>
        <position position="106"/>
    </location>
    <ligand>
        <name>substrate</name>
    </ligand>
</feature>
<evidence type="ECO:0000256" key="9">
    <source>
        <dbReference type="HAMAP-Rule" id="MF_00020"/>
    </source>
</evidence>
<comment type="function">
    <text evidence="9">Catalyzes the formation of acetyl phosphate from acetate and ATP. Can also catalyze the reverse reaction.</text>
</comment>
<feature type="binding site" evidence="9">
    <location>
        <begin position="341"/>
        <end position="345"/>
    </location>
    <ligand>
        <name>ATP</name>
        <dbReference type="ChEBI" id="CHEBI:30616"/>
    </ligand>
</feature>
<keyword evidence="7 9" id="KW-0067">ATP-binding</keyword>
<feature type="binding site" evidence="9">
    <location>
        <position position="392"/>
    </location>
    <ligand>
        <name>Mg(2+)</name>
        <dbReference type="ChEBI" id="CHEBI:18420"/>
    </ligand>
</feature>
<evidence type="ECO:0000256" key="6">
    <source>
        <dbReference type="ARBA" id="ARBA00022777"/>
    </source>
</evidence>
<feature type="binding site" evidence="9">
    <location>
        <begin position="296"/>
        <end position="298"/>
    </location>
    <ligand>
        <name>ATP</name>
        <dbReference type="ChEBI" id="CHEBI:30616"/>
    </ligand>
</feature>
<dbReference type="EMBL" id="CP120370">
    <property type="protein sequence ID" value="WEX79814.1"/>
    <property type="molecule type" value="Genomic_DNA"/>
</dbReference>
<dbReference type="InterPro" id="IPR000890">
    <property type="entry name" value="Aliphatic_acid_kin_short-chain"/>
</dbReference>
<keyword evidence="6 9" id="KW-0418">Kinase</keyword>
<evidence type="ECO:0000256" key="4">
    <source>
        <dbReference type="ARBA" id="ARBA00022723"/>
    </source>
</evidence>
<evidence type="ECO:0000256" key="10">
    <source>
        <dbReference type="RuleBase" id="RU003835"/>
    </source>
</evidence>
<dbReference type="HAMAP" id="MF_00020">
    <property type="entry name" value="Acetate_kinase"/>
    <property type="match status" value="1"/>
</dbReference>
<comment type="catalytic activity">
    <reaction evidence="9">
        <text>acetate + ATP = acetyl phosphate + ADP</text>
        <dbReference type="Rhea" id="RHEA:11352"/>
        <dbReference type="ChEBI" id="CHEBI:22191"/>
        <dbReference type="ChEBI" id="CHEBI:30089"/>
        <dbReference type="ChEBI" id="CHEBI:30616"/>
        <dbReference type="ChEBI" id="CHEBI:456216"/>
        <dbReference type="EC" id="2.7.2.1"/>
    </reaction>
</comment>
<comment type="cofactor">
    <cofactor evidence="9">
        <name>Mg(2+)</name>
        <dbReference type="ChEBI" id="CHEBI:18420"/>
    </cofactor>
    <cofactor evidence="9">
        <name>Mn(2+)</name>
        <dbReference type="ChEBI" id="CHEBI:29035"/>
    </cofactor>
    <text evidence="9">Mg(2+). Can also accept Mn(2+).</text>
</comment>
<dbReference type="SUPFAM" id="SSF53067">
    <property type="entry name" value="Actin-like ATPase domain"/>
    <property type="match status" value="2"/>
</dbReference>
<feature type="binding site" evidence="9">
    <location>
        <begin position="221"/>
        <end position="225"/>
    </location>
    <ligand>
        <name>ATP</name>
        <dbReference type="ChEBI" id="CHEBI:30616"/>
    </ligand>
</feature>
<dbReference type="NCBIfam" id="NF005462">
    <property type="entry name" value="PRK07058.1"/>
    <property type="match status" value="1"/>
</dbReference>
<comment type="subunit">
    <text evidence="9">Homodimer.</text>
</comment>
<keyword evidence="2 9" id="KW-0963">Cytoplasm</keyword>
<keyword evidence="12" id="KW-1185">Reference proteome</keyword>
<dbReference type="InterPro" id="IPR043129">
    <property type="entry name" value="ATPase_NBD"/>
</dbReference>
<evidence type="ECO:0000256" key="8">
    <source>
        <dbReference type="ARBA" id="ARBA00022842"/>
    </source>
</evidence>
<dbReference type="Proteomes" id="UP001235547">
    <property type="component" value="Chromosome 2"/>
</dbReference>
<gene>
    <name evidence="9" type="primary">ackA</name>
    <name evidence="11" type="ORF">PYH38_001174</name>
</gene>
<feature type="binding site" evidence="9">
    <location>
        <position position="11"/>
    </location>
    <ligand>
        <name>Mg(2+)</name>
        <dbReference type="ChEBI" id="CHEBI:18420"/>
    </ligand>
</feature>
<protein>
    <recommendedName>
        <fullName evidence="9">Acetate kinase</fullName>
        <ecNumber evidence="9">2.7.2.1</ecNumber>
    </recommendedName>
    <alternativeName>
        <fullName evidence="9">Acetokinase</fullName>
    </alternativeName>
</protein>
<feature type="active site" description="Proton donor/acceptor" evidence="9">
    <location>
        <position position="163"/>
    </location>
</feature>
<evidence type="ECO:0000313" key="11">
    <source>
        <dbReference type="EMBL" id="WEX79814.1"/>
    </source>
</evidence>
<dbReference type="PIRSF" id="PIRSF000722">
    <property type="entry name" value="Acetate_prop_kin"/>
    <property type="match status" value="1"/>
</dbReference>
<dbReference type="PANTHER" id="PTHR21060">
    <property type="entry name" value="ACETATE KINASE"/>
    <property type="match status" value="1"/>
</dbReference>
<dbReference type="InterPro" id="IPR023865">
    <property type="entry name" value="Aliphatic_acid_kinase_CS"/>
</dbReference>
<dbReference type="InterPro" id="IPR004372">
    <property type="entry name" value="Ac/propionate_kinase"/>
</dbReference>
<feature type="binding site" evidence="9">
    <location>
        <position position="18"/>
    </location>
    <ligand>
        <name>ATP</name>
        <dbReference type="ChEBI" id="CHEBI:30616"/>
    </ligand>
</feature>
<evidence type="ECO:0000256" key="5">
    <source>
        <dbReference type="ARBA" id="ARBA00022741"/>
    </source>
</evidence>
<dbReference type="PANTHER" id="PTHR21060:SF21">
    <property type="entry name" value="ACETATE KINASE"/>
    <property type="match status" value="1"/>
</dbReference>
<comment type="pathway">
    <text evidence="9">Metabolic intermediate biosynthesis; acetyl-CoA biosynthesis; acetyl-CoA from acetate: step 1/2.</text>
</comment>
<reference evidence="11 12" key="1">
    <citation type="submission" date="2023-03" db="EMBL/GenBank/DDBJ databases">
        <authorList>
            <person name="Kaur S."/>
            <person name="Espinosa-Saiz D."/>
            <person name="Velazquez E."/>
            <person name="Menendez E."/>
            <person name="diCenzo G.C."/>
        </authorList>
    </citation>
    <scope>NUCLEOTIDE SEQUENCE [LARGE SCALE GENOMIC DNA]</scope>
    <source>
        <strain evidence="11 12">LMG 27395</strain>
    </source>
</reference>
<evidence type="ECO:0000256" key="1">
    <source>
        <dbReference type="ARBA" id="ARBA00008748"/>
    </source>
</evidence>
<evidence type="ECO:0000256" key="3">
    <source>
        <dbReference type="ARBA" id="ARBA00022679"/>
    </source>
</evidence>
<name>A0ABY8CMD8_9HYPH</name>
<accession>A0ABY8CMD8</accession>
<evidence type="ECO:0000256" key="2">
    <source>
        <dbReference type="ARBA" id="ARBA00022490"/>
    </source>
</evidence>
<keyword evidence="3 9" id="KW-0808">Transferase</keyword>
<feature type="site" description="Transition state stabilizer" evidence="9">
    <location>
        <position position="194"/>
    </location>
</feature>
<evidence type="ECO:0000256" key="7">
    <source>
        <dbReference type="ARBA" id="ARBA00022840"/>
    </source>
</evidence>
<dbReference type="RefSeq" id="WP_280730515.1">
    <property type="nucleotide sequence ID" value="NZ_CP120367.1"/>
</dbReference>
<dbReference type="PROSITE" id="PS01076">
    <property type="entry name" value="ACETATE_KINASE_2"/>
    <property type="match status" value="1"/>
</dbReference>
<keyword evidence="4 9" id="KW-0479">Metal-binding</keyword>
<organism evidence="11 12">
    <name type="scientific">Sinorhizobium numidicum</name>
    <dbReference type="NCBI Taxonomy" id="680248"/>
    <lineage>
        <taxon>Bacteria</taxon>
        <taxon>Pseudomonadati</taxon>
        <taxon>Pseudomonadota</taxon>
        <taxon>Alphaproteobacteria</taxon>
        <taxon>Hyphomicrobiales</taxon>
        <taxon>Rhizobiaceae</taxon>
        <taxon>Sinorhizobium/Ensifer group</taxon>
        <taxon>Sinorhizobium</taxon>
    </lineage>
</organism>
<proteinExistence type="inferred from homology"/>
<comment type="similarity">
    <text evidence="1 9 10">Belongs to the acetokinase family.</text>
</comment>
<dbReference type="Gene3D" id="3.30.420.40">
    <property type="match status" value="2"/>
</dbReference>
<dbReference type="PRINTS" id="PR00471">
    <property type="entry name" value="ACETATEKNASE"/>
</dbReference>
<sequence>MTSKEMAITFNAGSSTLKLGLFEIDRSARNTDGRAEFVSPPSATRVGRVLIDLHDEPPTLHLVEGPLALTRQMKSKVEALNDLIDEVFETLSAHFRLQAVNVIGHRVVHGGGVFTAPTLLDDQRIEAITALAPLAPLHQNQALRFVHAVRHLRPSLLQTASFDTAFHASQDDLVRRLAIPRALHDQGIKRYGFHGLSYKFIAAELRRRAPEVAAGMVVAAHLGSGASLCALENGVSRDCSMGFSTLDGVPMATRPGWLDPGVVLHLIGERRQSLKDVEDMLYHQSGLLGVSAISADTRELLSDGGPEARQAIDLFVLRIAGEIGRLSMTLGGLDAVVFTGGIGEHQPQIRAAVAKRLNWMGLLIDEPANAANARLISRPESRVAAFVIPTDEEQVIAEEALSVLIEEI</sequence>
<keyword evidence="5 9" id="KW-0547">Nucleotide-binding</keyword>
<comment type="subcellular location">
    <subcellularLocation>
        <location evidence="9">Cytoplasm</location>
    </subcellularLocation>
</comment>
<evidence type="ECO:0000313" key="12">
    <source>
        <dbReference type="Proteomes" id="UP001235547"/>
    </source>
</evidence>
<keyword evidence="8 9" id="KW-0460">Magnesium</keyword>
<feature type="site" description="Transition state stabilizer" evidence="9">
    <location>
        <position position="254"/>
    </location>
</feature>
<dbReference type="GO" id="GO:0016301">
    <property type="term" value="F:kinase activity"/>
    <property type="evidence" value="ECO:0007669"/>
    <property type="project" value="UniProtKB-KW"/>
</dbReference>
<dbReference type="Pfam" id="PF00871">
    <property type="entry name" value="Acetate_kinase"/>
    <property type="match status" value="1"/>
</dbReference>